<dbReference type="PANTHER" id="PTHR11228">
    <property type="entry name" value="RADICAL SAM DOMAIN PROTEIN"/>
    <property type="match status" value="1"/>
</dbReference>
<keyword evidence="7" id="KW-0560">Oxidoreductase</keyword>
<name>A0ABZ3J6Z7_SPOA4</name>
<gene>
    <name evidence="7" type="primary">btrN</name>
    <name evidence="7" type="ORF">SPACI_042760</name>
</gene>
<evidence type="ECO:0000313" key="7">
    <source>
        <dbReference type="EMBL" id="XFO74167.1"/>
    </source>
</evidence>
<proteinExistence type="predicted"/>
<dbReference type="Pfam" id="PF13186">
    <property type="entry name" value="SPASM"/>
    <property type="match status" value="1"/>
</dbReference>
<dbReference type="EC" id="1.1.99.38" evidence="7"/>
<evidence type="ECO:0000259" key="5">
    <source>
        <dbReference type="Pfam" id="PF04055"/>
    </source>
</evidence>
<feature type="domain" description="4Fe4S-binding SPASM" evidence="6">
    <location>
        <begin position="228"/>
        <end position="294"/>
    </location>
</feature>
<keyword evidence="1" id="KW-0949">S-adenosyl-L-methionine</keyword>
<evidence type="ECO:0000256" key="2">
    <source>
        <dbReference type="ARBA" id="ARBA00022723"/>
    </source>
</evidence>
<dbReference type="RefSeq" id="WP_093793105.1">
    <property type="nucleotide sequence ID" value="NZ_CP155571.1"/>
</dbReference>
<dbReference type="CDD" id="cd21109">
    <property type="entry name" value="SPASM"/>
    <property type="match status" value="1"/>
</dbReference>
<dbReference type="Gene3D" id="3.20.20.70">
    <property type="entry name" value="Aldolase class I"/>
    <property type="match status" value="1"/>
</dbReference>
<sequence>MIINYENIVKYYCKTHLPFLYKLKEKHKQNKYRRKVTAAIAKYRDQYRQNGVYPLFTVIEIETLNRCNNTCSFCPVNKHADTREYKAMDQELFVAILEQLQALRYTGTVHLYSNNEPFLDNRIIDFAKLTKEYVPQARLKIFTNGTLLTLDKFKAIIQYLDRIVIDNYNDDLQLIPTIETIYQHAKNNSVYNDKVRIRLRKIHDVLSTRGGQAPNRASEEISSLPFGCLLPFRQMIVRPDGKISQCCNDALGKITMGDLTRESIAAIWQNSKYLALREQITQGRAGLPLCDNCDSQL</sequence>
<dbReference type="GO" id="GO:0016491">
    <property type="term" value="F:oxidoreductase activity"/>
    <property type="evidence" value="ECO:0007669"/>
    <property type="project" value="UniProtKB-KW"/>
</dbReference>
<organism evidence="7 8">
    <name type="scientific">Sporomusa acidovorans (strain ATCC 49682 / DSM 3132 / Mol)</name>
    <dbReference type="NCBI Taxonomy" id="1123286"/>
    <lineage>
        <taxon>Bacteria</taxon>
        <taxon>Bacillati</taxon>
        <taxon>Bacillota</taxon>
        <taxon>Negativicutes</taxon>
        <taxon>Selenomonadales</taxon>
        <taxon>Sporomusaceae</taxon>
        <taxon>Sporomusa</taxon>
    </lineage>
</organism>
<dbReference type="InterPro" id="IPR023885">
    <property type="entry name" value="4Fe4S-binding_SPASM_dom"/>
</dbReference>
<keyword evidence="2" id="KW-0479">Metal-binding</keyword>
<dbReference type="SUPFAM" id="SSF102114">
    <property type="entry name" value="Radical SAM enzymes"/>
    <property type="match status" value="1"/>
</dbReference>
<evidence type="ECO:0000259" key="6">
    <source>
        <dbReference type="Pfam" id="PF13186"/>
    </source>
</evidence>
<dbReference type="InterPro" id="IPR013785">
    <property type="entry name" value="Aldolase_TIM"/>
</dbReference>
<dbReference type="Pfam" id="PF04055">
    <property type="entry name" value="Radical_SAM"/>
    <property type="match status" value="1"/>
</dbReference>
<evidence type="ECO:0000256" key="3">
    <source>
        <dbReference type="ARBA" id="ARBA00023004"/>
    </source>
</evidence>
<dbReference type="PANTHER" id="PTHR11228:SF7">
    <property type="entry name" value="PQQA PEPTIDE CYCLASE"/>
    <property type="match status" value="1"/>
</dbReference>
<evidence type="ECO:0000313" key="8">
    <source>
        <dbReference type="Proteomes" id="UP000216052"/>
    </source>
</evidence>
<dbReference type="CDD" id="cd01335">
    <property type="entry name" value="Radical_SAM"/>
    <property type="match status" value="1"/>
</dbReference>
<keyword evidence="4" id="KW-0411">Iron-sulfur</keyword>
<accession>A0ABZ3J6Z7</accession>
<protein>
    <submittedName>
        <fullName evidence="7">S-adenosyl-L-methionine-dependent 2-deoxy-scyllo-inosamine dehydrogenase</fullName>
        <ecNumber evidence="7">1.1.99.38</ecNumber>
    </submittedName>
</protein>
<dbReference type="InterPro" id="IPR058240">
    <property type="entry name" value="rSAM_sf"/>
</dbReference>
<dbReference type="Proteomes" id="UP000216052">
    <property type="component" value="Chromosome"/>
</dbReference>
<reference evidence="7" key="1">
    <citation type="submission" date="2024-05" db="EMBL/GenBank/DDBJ databases">
        <title>Isolation and characterization of Sporomusa carbonis sp. nov., a carboxydotrophic hydrogenogen in the genus of Sporomusa isolated from a charcoal burning pile.</title>
        <authorList>
            <person name="Boeer T."/>
            <person name="Rosenbaum F."/>
            <person name="Eysell L."/>
            <person name="Mueller V."/>
            <person name="Daniel R."/>
            <person name="Poehlein A."/>
        </authorList>
    </citation>
    <scope>NUCLEOTIDE SEQUENCE [LARGE SCALE GENOMIC DNA]</scope>
    <source>
        <strain evidence="7">DSM 3132</strain>
    </source>
</reference>
<evidence type="ECO:0000256" key="1">
    <source>
        <dbReference type="ARBA" id="ARBA00022691"/>
    </source>
</evidence>
<evidence type="ECO:0000256" key="4">
    <source>
        <dbReference type="ARBA" id="ARBA00023014"/>
    </source>
</evidence>
<dbReference type="InterPro" id="IPR050377">
    <property type="entry name" value="Radical_SAM_PqqE_MftC-like"/>
</dbReference>
<keyword evidence="8" id="KW-1185">Reference proteome</keyword>
<dbReference type="EMBL" id="CP155571">
    <property type="protein sequence ID" value="XFO74167.1"/>
    <property type="molecule type" value="Genomic_DNA"/>
</dbReference>
<dbReference type="InterPro" id="IPR007197">
    <property type="entry name" value="rSAM"/>
</dbReference>
<keyword evidence="3" id="KW-0408">Iron</keyword>
<dbReference type="SFLD" id="SFLDS00029">
    <property type="entry name" value="Radical_SAM"/>
    <property type="match status" value="1"/>
</dbReference>
<feature type="domain" description="Radical SAM core" evidence="5">
    <location>
        <begin position="62"/>
        <end position="165"/>
    </location>
</feature>